<dbReference type="EC" id="1.8.7.1" evidence="13"/>
<dbReference type="InterPro" id="IPR045169">
    <property type="entry name" value="NO2/SO3_Rdtase_4Fe4S_prot"/>
</dbReference>
<keyword evidence="7 13" id="KW-0560">Oxidoreductase</keyword>
<dbReference type="GO" id="GO:0046872">
    <property type="term" value="F:metal ion binding"/>
    <property type="evidence" value="ECO:0007669"/>
    <property type="project" value="UniProtKB-KW"/>
</dbReference>
<keyword evidence="6" id="KW-0479">Metal-binding</keyword>
<evidence type="ECO:0000256" key="2">
    <source>
        <dbReference type="ARBA" id="ARBA00001966"/>
    </source>
</evidence>
<accession>A0A7W5E193</accession>
<dbReference type="Pfam" id="PF01077">
    <property type="entry name" value="NIR_SIR"/>
    <property type="match status" value="2"/>
</dbReference>
<dbReference type="GO" id="GO:0000103">
    <property type="term" value="P:sulfate assimilation"/>
    <property type="evidence" value="ECO:0007669"/>
    <property type="project" value="TreeGrafter"/>
</dbReference>
<dbReference type="InterPro" id="IPR005117">
    <property type="entry name" value="NiRdtase/SiRdtase_haem-b_fer"/>
</dbReference>
<dbReference type="GO" id="GO:0020037">
    <property type="term" value="F:heme binding"/>
    <property type="evidence" value="ECO:0007669"/>
    <property type="project" value="InterPro"/>
</dbReference>
<dbReference type="InterPro" id="IPR036136">
    <property type="entry name" value="Nit/Sulf_reduc_fer-like_dom_sf"/>
</dbReference>
<keyword evidence="14" id="KW-1185">Reference proteome</keyword>
<evidence type="ECO:0000256" key="4">
    <source>
        <dbReference type="ARBA" id="ARBA00022485"/>
    </source>
</evidence>
<comment type="similarity">
    <text evidence="3">Belongs to the nitrite and sulfite reductase 4Fe-4S domain family.</text>
</comment>
<sequence length="588" mass="65176">MSTDAPDSSTPVEAPIKLSAVEKIKQESNYLMGTIDQELQDPVDHFNNDNLQLLKFHGSYQQDDRDMRIKLKKSGGGKAYSMMLRCRIPGGRLTSDQLVAHLDMCDELGNSTLKITTRQTLQLHGILKSDLREVIKRVNECGLSSLAACGDVNRNIMCCPAKRVGPIHAQLEQFTDELTTALAPQTPAYHELWITDPDTGEKSLADGGEPNSSSNPVIDEPLYGPTYLPRKFKVGIALPEDNCIDIYTQDLGFIAVVRDEKIIGYNVTVGGGMGRTPSAKKTFPALAKRMAFVTPEQAIDVAKAVIIVQRDNGNRSDRKVARMKYLIADWGIERFRSEVETVFGEKLADCTEDDVHGFDDHMGWQAQGDGKWSYGLNVENGRLYDNEKTQFKTAFRKICAEFNREIRFTGHQSIIFCDIEEGEKDRLIEIIREHGIPTTEQTSTVRRWSMSCVALPTCGLAITESERRLPSLIDSIEEPLAKLGLSGERFTIRMTGCPNGCARPYNADLALVGKAVGKYTLFTGGGWLGNRLAEIYKDAVKDDEVVDEMIGLFAAFKANREGTESFGDFCARVGVEKLAELAEAAPRP</sequence>
<dbReference type="InterPro" id="IPR006066">
    <property type="entry name" value="NO2/SO3_Rdtase_FeS/sirohaem_BS"/>
</dbReference>
<dbReference type="Gene3D" id="3.30.413.10">
    <property type="entry name" value="Sulfite Reductase Hemoprotein, domain 1"/>
    <property type="match status" value="2"/>
</dbReference>
<dbReference type="PANTHER" id="PTHR11493:SF47">
    <property type="entry name" value="SULFITE REDUCTASE [NADPH] SUBUNIT BETA"/>
    <property type="match status" value="1"/>
</dbReference>
<evidence type="ECO:0000256" key="3">
    <source>
        <dbReference type="ARBA" id="ARBA00010429"/>
    </source>
</evidence>
<dbReference type="PRINTS" id="PR00397">
    <property type="entry name" value="SIROHAEM"/>
</dbReference>
<dbReference type="EMBL" id="JACHXU010000015">
    <property type="protein sequence ID" value="MBB3208316.1"/>
    <property type="molecule type" value="Genomic_DNA"/>
</dbReference>
<keyword evidence="8" id="KW-0408">Iron</keyword>
<reference evidence="13 14" key="1">
    <citation type="submission" date="2020-08" db="EMBL/GenBank/DDBJ databases">
        <title>Genomic Encyclopedia of Type Strains, Phase III (KMG-III): the genomes of soil and plant-associated and newly described type strains.</title>
        <authorList>
            <person name="Whitman W."/>
        </authorList>
    </citation>
    <scope>NUCLEOTIDE SEQUENCE [LARGE SCALE GENOMIC DNA]</scope>
    <source>
        <strain evidence="13 14">CECT 8075</strain>
    </source>
</reference>
<dbReference type="Proteomes" id="UP000536179">
    <property type="component" value="Unassembled WGS sequence"/>
</dbReference>
<comment type="cofactor">
    <cofactor evidence="2">
        <name>[4Fe-4S] cluster</name>
        <dbReference type="ChEBI" id="CHEBI:49883"/>
    </cofactor>
</comment>
<comment type="cofactor">
    <cofactor evidence="1">
        <name>siroheme</name>
        <dbReference type="ChEBI" id="CHEBI:60052"/>
    </cofactor>
</comment>
<dbReference type="GO" id="GO:0016002">
    <property type="term" value="F:sulfite reductase activity"/>
    <property type="evidence" value="ECO:0007669"/>
    <property type="project" value="TreeGrafter"/>
</dbReference>
<dbReference type="InterPro" id="IPR045854">
    <property type="entry name" value="NO2/SO3_Rdtase_4Fe4S_sf"/>
</dbReference>
<dbReference type="FunFam" id="3.30.413.10:FF:000027">
    <property type="entry name" value="Sulfite reductase (NADPH)"/>
    <property type="match status" value="1"/>
</dbReference>
<dbReference type="PROSITE" id="PS00365">
    <property type="entry name" value="NIR_SIR"/>
    <property type="match status" value="1"/>
</dbReference>
<dbReference type="GO" id="GO:0009337">
    <property type="term" value="C:sulfite reductase complex (NADPH)"/>
    <property type="evidence" value="ECO:0007669"/>
    <property type="project" value="TreeGrafter"/>
</dbReference>
<evidence type="ECO:0000256" key="10">
    <source>
        <dbReference type="SAM" id="MobiDB-lite"/>
    </source>
</evidence>
<evidence type="ECO:0000256" key="5">
    <source>
        <dbReference type="ARBA" id="ARBA00022617"/>
    </source>
</evidence>
<name>A0A7W5E193_9BACT</name>
<organism evidence="13 14">
    <name type="scientific">Aporhodopirellula rubra</name>
    <dbReference type="NCBI Taxonomy" id="980271"/>
    <lineage>
        <taxon>Bacteria</taxon>
        <taxon>Pseudomonadati</taxon>
        <taxon>Planctomycetota</taxon>
        <taxon>Planctomycetia</taxon>
        <taxon>Pirellulales</taxon>
        <taxon>Pirellulaceae</taxon>
        <taxon>Aporhodopirellula</taxon>
    </lineage>
</organism>
<feature type="domain" description="Nitrite/sulphite reductase 4Fe-4S" evidence="11">
    <location>
        <begin position="220"/>
        <end position="346"/>
    </location>
</feature>
<dbReference type="Gene3D" id="3.90.480.20">
    <property type="match status" value="2"/>
</dbReference>
<comment type="caution">
    <text evidence="13">The sequence shown here is derived from an EMBL/GenBank/DDBJ whole genome shotgun (WGS) entry which is preliminary data.</text>
</comment>
<dbReference type="RefSeq" id="WP_184306537.1">
    <property type="nucleotide sequence ID" value="NZ_JACHXU010000015.1"/>
</dbReference>
<dbReference type="GO" id="GO:0050311">
    <property type="term" value="F:sulfite reductase (ferredoxin) activity"/>
    <property type="evidence" value="ECO:0007669"/>
    <property type="project" value="UniProtKB-EC"/>
</dbReference>
<evidence type="ECO:0000256" key="7">
    <source>
        <dbReference type="ARBA" id="ARBA00023002"/>
    </source>
</evidence>
<evidence type="ECO:0000313" key="14">
    <source>
        <dbReference type="Proteomes" id="UP000536179"/>
    </source>
</evidence>
<feature type="domain" description="Nitrite/Sulfite reductase ferredoxin-like" evidence="12">
    <location>
        <begin position="366"/>
        <end position="433"/>
    </location>
</feature>
<evidence type="ECO:0000259" key="11">
    <source>
        <dbReference type="Pfam" id="PF01077"/>
    </source>
</evidence>
<feature type="region of interest" description="Disordered" evidence="10">
    <location>
        <begin position="199"/>
        <end position="220"/>
    </location>
</feature>
<dbReference type="AlphaFoldDB" id="A0A7W5E193"/>
<evidence type="ECO:0000313" key="13">
    <source>
        <dbReference type="EMBL" id="MBB3208316.1"/>
    </source>
</evidence>
<gene>
    <name evidence="13" type="ORF">FHS27_004144</name>
</gene>
<evidence type="ECO:0000256" key="6">
    <source>
        <dbReference type="ARBA" id="ARBA00022723"/>
    </source>
</evidence>
<proteinExistence type="inferred from homology"/>
<evidence type="ECO:0000256" key="1">
    <source>
        <dbReference type="ARBA" id="ARBA00001929"/>
    </source>
</evidence>
<evidence type="ECO:0000256" key="8">
    <source>
        <dbReference type="ARBA" id="ARBA00023004"/>
    </source>
</evidence>
<keyword evidence="9" id="KW-0411">Iron-sulfur</keyword>
<evidence type="ECO:0000259" key="12">
    <source>
        <dbReference type="Pfam" id="PF03460"/>
    </source>
</evidence>
<dbReference type="FunFam" id="3.30.413.10:FF:000014">
    <property type="entry name" value="Sulfite reductase [ferredoxin], chloroplastic"/>
    <property type="match status" value="1"/>
</dbReference>
<dbReference type="NCBIfam" id="NF010029">
    <property type="entry name" value="PRK13504.1"/>
    <property type="match status" value="1"/>
</dbReference>
<dbReference type="Pfam" id="PF03460">
    <property type="entry name" value="NIR_SIR_ferr"/>
    <property type="match status" value="2"/>
</dbReference>
<dbReference type="PANTHER" id="PTHR11493">
    <property type="entry name" value="SULFITE REDUCTASE [NADPH] SUBUNIT BETA-RELATED"/>
    <property type="match status" value="1"/>
</dbReference>
<keyword evidence="4" id="KW-0004">4Fe-4S</keyword>
<feature type="domain" description="Nitrite/sulphite reductase 4Fe-4S" evidence="11">
    <location>
        <begin position="489"/>
        <end position="583"/>
    </location>
</feature>
<keyword evidence="5" id="KW-0349">Heme</keyword>
<feature type="domain" description="Nitrite/Sulfite reductase ferredoxin-like" evidence="12">
    <location>
        <begin position="81"/>
        <end position="140"/>
    </location>
</feature>
<dbReference type="InterPro" id="IPR006067">
    <property type="entry name" value="NO2/SO3_Rdtase_4Fe4S_dom"/>
</dbReference>
<dbReference type="GO" id="GO:0051539">
    <property type="term" value="F:4 iron, 4 sulfur cluster binding"/>
    <property type="evidence" value="ECO:0007669"/>
    <property type="project" value="UniProtKB-KW"/>
</dbReference>
<dbReference type="SUPFAM" id="SSF55124">
    <property type="entry name" value="Nitrite/Sulfite reductase N-terminal domain-like"/>
    <property type="match status" value="2"/>
</dbReference>
<protein>
    <submittedName>
        <fullName evidence="13">Sulfite reductase (Ferredoxin)</fullName>
        <ecNumber evidence="13">1.8.7.1</ecNumber>
    </submittedName>
</protein>
<evidence type="ECO:0000256" key="9">
    <source>
        <dbReference type="ARBA" id="ARBA00023014"/>
    </source>
</evidence>
<dbReference type="SUPFAM" id="SSF56014">
    <property type="entry name" value="Nitrite and sulphite reductase 4Fe-4S domain-like"/>
    <property type="match status" value="2"/>
</dbReference>